<gene>
    <name evidence="4" type="ORF">GCM10022267_75760</name>
</gene>
<dbReference type="InterPro" id="IPR027417">
    <property type="entry name" value="P-loop_NTPase"/>
</dbReference>
<dbReference type="Gene3D" id="1.25.40.10">
    <property type="entry name" value="Tetratricopeptide repeat domain"/>
    <property type="match status" value="1"/>
</dbReference>
<dbReference type="SUPFAM" id="SSF52540">
    <property type="entry name" value="P-loop containing nucleoside triphosphate hydrolases"/>
    <property type="match status" value="1"/>
</dbReference>
<evidence type="ECO:0000313" key="5">
    <source>
        <dbReference type="Proteomes" id="UP001500711"/>
    </source>
</evidence>
<dbReference type="SUPFAM" id="SSF46894">
    <property type="entry name" value="C-terminal effector domain of the bipartite response regulators"/>
    <property type="match status" value="1"/>
</dbReference>
<evidence type="ECO:0000259" key="3">
    <source>
        <dbReference type="PROSITE" id="PS50043"/>
    </source>
</evidence>
<feature type="domain" description="HTH luxR-type" evidence="3">
    <location>
        <begin position="874"/>
        <end position="942"/>
    </location>
</feature>
<name>A0ABP7C3A7_9PSEU</name>
<sequence>MVDFVGRRKELDRITGVLDAAEARTPIVLLLEGTTGIGKTTLLNAAAELARERGFQVGLANASRMEKELPFGVTRQMFEDVLSDLPGDEAESAFRVAGSRGSGVINATPADPLEAFEEVDVHQALRGLYRLTTTLTPPKPLCFIVDDLQWTDVPSLRWLNYLVCRVTRMPLAVLLSQTTGIYPESPLLIAELDFYAERVKIGGFADGEIAEMTEKLLGVRPAPEFISACAETTGRNPFILSQLLATMRDGATPPDEAAARDLARQSPDDLGGSVLARLNRQSPHLVRIARIIAVLEPPGVELTAAVAGTGAPEVADAVRQLVGMGLLANNGKLAFTHSMIQNAIANAVTHTERDEMHASAARYLHEVQAPDLLVAKHIRRTTAKLGTWAAANLSRAAKLAVVDGDPVTGADLLSRALKEDMAPNLRRDLLIRLGRAETYFDPHQAAVHLTAAMEYLVEPQAILGVACRLSQVLYLDARYDEAREVLTTSIDKVEPVDPVVGGLLRLALRVTVPTPHREPVHTHPAEIDPTWREGGVRGRLAGALIADYTGNAGEEFDLCRESALVALSGGVVAIMNDPQRLLAAVNGLIRTDEFDLALRHSDEIVLEARQHGLEMLSVLGYTLRSRVHLSMGALAAAAEDARLAVAPDQQSCVHSGHLSHVQTVEALVHSLLLLGDVEGAQAAIEPVGLRGTLPRSWQHTALLHVRGLLRFELGDVEGALADQLECGERLLAWGAPNPAHRPWRSHAALAQLRLGRRQEALQLALEELELARRWGAPSSTARALLAVAATTRDAAALPWLNEAASVLTGSSARLLRARVLSELGTVKWRIGQREAARENLAQAKVFAEACGSVPLLSALAELPAEAVCRSKALPAAPLPVGTGLTPHEFRVASMVVEGHSNVEIAEKLYVTRRAVEFHLTNIYRKLGVRRRTQLPSALKVRPGVG</sequence>
<dbReference type="InterPro" id="IPR016032">
    <property type="entry name" value="Sig_transdc_resp-reg_C-effctor"/>
</dbReference>
<dbReference type="Pfam" id="PF00196">
    <property type="entry name" value="GerE"/>
    <property type="match status" value="1"/>
</dbReference>
<dbReference type="SMART" id="SM00421">
    <property type="entry name" value="HTH_LUXR"/>
    <property type="match status" value="1"/>
</dbReference>
<keyword evidence="5" id="KW-1185">Reference proteome</keyword>
<dbReference type="InterPro" id="IPR036388">
    <property type="entry name" value="WH-like_DNA-bd_sf"/>
</dbReference>
<dbReference type="PANTHER" id="PTHR16305:SF35">
    <property type="entry name" value="TRANSCRIPTIONAL ACTIVATOR DOMAIN"/>
    <property type="match status" value="1"/>
</dbReference>
<dbReference type="SUPFAM" id="SSF48452">
    <property type="entry name" value="TPR-like"/>
    <property type="match status" value="1"/>
</dbReference>
<dbReference type="EMBL" id="BAABBE010000032">
    <property type="protein sequence ID" value="GAA3677787.1"/>
    <property type="molecule type" value="Genomic_DNA"/>
</dbReference>
<proteinExistence type="predicted"/>
<dbReference type="InterPro" id="IPR041664">
    <property type="entry name" value="AAA_16"/>
</dbReference>
<dbReference type="Proteomes" id="UP001500711">
    <property type="component" value="Unassembled WGS sequence"/>
</dbReference>
<dbReference type="Gene3D" id="3.40.50.300">
    <property type="entry name" value="P-loop containing nucleotide triphosphate hydrolases"/>
    <property type="match status" value="1"/>
</dbReference>
<protein>
    <submittedName>
        <fullName evidence="4">LuxR family transcriptional regulator</fullName>
    </submittedName>
</protein>
<evidence type="ECO:0000256" key="1">
    <source>
        <dbReference type="ARBA" id="ARBA00022741"/>
    </source>
</evidence>
<dbReference type="InterPro" id="IPR011990">
    <property type="entry name" value="TPR-like_helical_dom_sf"/>
</dbReference>
<dbReference type="PRINTS" id="PR00038">
    <property type="entry name" value="HTHLUXR"/>
</dbReference>
<dbReference type="PANTHER" id="PTHR16305">
    <property type="entry name" value="TESTICULAR SOLUBLE ADENYLYL CYCLASE"/>
    <property type="match status" value="1"/>
</dbReference>
<dbReference type="RefSeq" id="WP_346135519.1">
    <property type="nucleotide sequence ID" value="NZ_BAABBE010000032.1"/>
</dbReference>
<comment type="caution">
    <text evidence="4">The sequence shown here is derived from an EMBL/GenBank/DDBJ whole genome shotgun (WGS) entry which is preliminary data.</text>
</comment>
<reference evidence="5" key="1">
    <citation type="journal article" date="2019" name="Int. J. Syst. Evol. Microbiol.">
        <title>The Global Catalogue of Microorganisms (GCM) 10K type strain sequencing project: providing services to taxonomists for standard genome sequencing and annotation.</title>
        <authorList>
            <consortium name="The Broad Institute Genomics Platform"/>
            <consortium name="The Broad Institute Genome Sequencing Center for Infectious Disease"/>
            <person name="Wu L."/>
            <person name="Ma J."/>
        </authorList>
    </citation>
    <scope>NUCLEOTIDE SEQUENCE [LARGE SCALE GENOMIC DNA]</scope>
    <source>
        <strain evidence="5">JCM 17494</strain>
    </source>
</reference>
<dbReference type="CDD" id="cd06170">
    <property type="entry name" value="LuxR_C_like"/>
    <property type="match status" value="1"/>
</dbReference>
<organism evidence="4 5">
    <name type="scientific">Lentzea roselyniae</name>
    <dbReference type="NCBI Taxonomy" id="531940"/>
    <lineage>
        <taxon>Bacteria</taxon>
        <taxon>Bacillati</taxon>
        <taxon>Actinomycetota</taxon>
        <taxon>Actinomycetes</taxon>
        <taxon>Pseudonocardiales</taxon>
        <taxon>Pseudonocardiaceae</taxon>
        <taxon>Lentzea</taxon>
    </lineage>
</organism>
<keyword evidence="2" id="KW-0067">ATP-binding</keyword>
<evidence type="ECO:0000256" key="2">
    <source>
        <dbReference type="ARBA" id="ARBA00022840"/>
    </source>
</evidence>
<evidence type="ECO:0000313" key="4">
    <source>
        <dbReference type="EMBL" id="GAA3677787.1"/>
    </source>
</evidence>
<dbReference type="Pfam" id="PF13191">
    <property type="entry name" value="AAA_16"/>
    <property type="match status" value="1"/>
</dbReference>
<dbReference type="PROSITE" id="PS50043">
    <property type="entry name" value="HTH_LUXR_2"/>
    <property type="match status" value="1"/>
</dbReference>
<keyword evidence="1" id="KW-0547">Nucleotide-binding</keyword>
<dbReference type="Gene3D" id="1.10.10.10">
    <property type="entry name" value="Winged helix-like DNA-binding domain superfamily/Winged helix DNA-binding domain"/>
    <property type="match status" value="1"/>
</dbReference>
<dbReference type="InterPro" id="IPR000792">
    <property type="entry name" value="Tscrpt_reg_LuxR_C"/>
</dbReference>
<accession>A0ABP7C3A7</accession>